<keyword evidence="1" id="KW-0285">Flavoprotein</keyword>
<evidence type="ECO:0000256" key="3">
    <source>
        <dbReference type="ARBA" id="ARBA00022857"/>
    </source>
</evidence>
<keyword evidence="3" id="KW-0521">NADP</keyword>
<gene>
    <name evidence="6" type="ORF">DFR39_101315</name>
</gene>
<dbReference type="PANTHER" id="PTHR43543:SF1">
    <property type="entry name" value="MALONIC SEMIALDEHYDE REDUCTASE RUTE-RELATED"/>
    <property type="match status" value="1"/>
</dbReference>
<evidence type="ECO:0000313" key="7">
    <source>
        <dbReference type="Proteomes" id="UP000295357"/>
    </source>
</evidence>
<evidence type="ECO:0000256" key="4">
    <source>
        <dbReference type="ARBA" id="ARBA00023002"/>
    </source>
</evidence>
<dbReference type="AlphaFoldDB" id="A0A4R6NB28"/>
<proteinExistence type="predicted"/>
<dbReference type="EMBL" id="SNXE01000001">
    <property type="protein sequence ID" value="TDP12841.1"/>
    <property type="molecule type" value="Genomic_DNA"/>
</dbReference>
<name>A0A4R6NB28_9BURK</name>
<dbReference type="Gene3D" id="3.40.109.10">
    <property type="entry name" value="NADH Oxidase"/>
    <property type="match status" value="1"/>
</dbReference>
<dbReference type="Proteomes" id="UP000295357">
    <property type="component" value="Unassembled WGS sequence"/>
</dbReference>
<dbReference type="InterPro" id="IPR029479">
    <property type="entry name" value="Nitroreductase"/>
</dbReference>
<dbReference type="RefSeq" id="WP_133601777.1">
    <property type="nucleotide sequence ID" value="NZ_JAUFPJ010000015.1"/>
</dbReference>
<dbReference type="InterPro" id="IPR000415">
    <property type="entry name" value="Nitroreductase-like"/>
</dbReference>
<keyword evidence="2" id="KW-0288">FMN</keyword>
<dbReference type="NCBIfam" id="NF003768">
    <property type="entry name" value="PRK05365.1"/>
    <property type="match status" value="1"/>
</dbReference>
<organism evidence="6 7">
    <name type="scientific">Roseateles asaccharophilus</name>
    <dbReference type="NCBI Taxonomy" id="582607"/>
    <lineage>
        <taxon>Bacteria</taxon>
        <taxon>Pseudomonadati</taxon>
        <taxon>Pseudomonadota</taxon>
        <taxon>Betaproteobacteria</taxon>
        <taxon>Burkholderiales</taxon>
        <taxon>Sphaerotilaceae</taxon>
        <taxon>Roseateles</taxon>
    </lineage>
</organism>
<reference evidence="6 7" key="1">
    <citation type="submission" date="2019-03" db="EMBL/GenBank/DDBJ databases">
        <title>Genomic Encyclopedia of Type Strains, Phase IV (KMG-IV): sequencing the most valuable type-strain genomes for metagenomic binning, comparative biology and taxonomic classification.</title>
        <authorList>
            <person name="Goeker M."/>
        </authorList>
    </citation>
    <scope>NUCLEOTIDE SEQUENCE [LARGE SCALE GENOMIC DNA]</scope>
    <source>
        <strain evidence="6 7">DSM 25082</strain>
    </source>
</reference>
<keyword evidence="7" id="KW-1185">Reference proteome</keyword>
<evidence type="ECO:0000256" key="2">
    <source>
        <dbReference type="ARBA" id="ARBA00022643"/>
    </source>
</evidence>
<accession>A0A4R6NB28</accession>
<dbReference type="GO" id="GO:0016491">
    <property type="term" value="F:oxidoreductase activity"/>
    <property type="evidence" value="ECO:0007669"/>
    <property type="project" value="UniProtKB-KW"/>
</dbReference>
<dbReference type="InterPro" id="IPR050461">
    <property type="entry name" value="Nitroreductase_HadB/RutE"/>
</dbReference>
<protein>
    <submittedName>
        <fullName evidence="6">3-hydroxypropanoate dehydrogenase</fullName>
    </submittedName>
</protein>
<evidence type="ECO:0000256" key="1">
    <source>
        <dbReference type="ARBA" id="ARBA00022630"/>
    </source>
</evidence>
<evidence type="ECO:0000313" key="6">
    <source>
        <dbReference type="EMBL" id="TDP12841.1"/>
    </source>
</evidence>
<evidence type="ECO:0000259" key="5">
    <source>
        <dbReference type="Pfam" id="PF00881"/>
    </source>
</evidence>
<sequence length="197" mass="21117">MKNPADSTVLDLAFRQARTFNKFSDKPVSEATLREIVTLAQWGPTAMNSQPVRYVFVQSAEAKQRLAPTLSPGNLAKTLAAPVTVIVAADSRFYEHLPTQFPSFPGAHDMFAGNATAAAGTAGLNSHLQGAYFILAARLLGLDCGPMAGFDTAKLNAEFFPDGRYQAQFLINLGYGDASGNHPRGPRLGFEQIASLI</sequence>
<keyword evidence="4" id="KW-0560">Oxidoreductase</keyword>
<dbReference type="InterPro" id="IPR023936">
    <property type="entry name" value="RutE-like"/>
</dbReference>
<dbReference type="PANTHER" id="PTHR43543">
    <property type="entry name" value="MALONIC SEMIALDEHYDE REDUCTASE RUTE-RELATED"/>
    <property type="match status" value="1"/>
</dbReference>
<dbReference type="SUPFAM" id="SSF55469">
    <property type="entry name" value="FMN-dependent nitroreductase-like"/>
    <property type="match status" value="1"/>
</dbReference>
<comment type="caution">
    <text evidence="6">The sequence shown here is derived from an EMBL/GenBank/DDBJ whole genome shotgun (WGS) entry which is preliminary data.</text>
</comment>
<dbReference type="Pfam" id="PF00881">
    <property type="entry name" value="Nitroreductase"/>
    <property type="match status" value="1"/>
</dbReference>
<dbReference type="CDD" id="cd02148">
    <property type="entry name" value="RutE-like"/>
    <property type="match status" value="1"/>
</dbReference>
<dbReference type="OrthoDB" id="9784375at2"/>
<feature type="domain" description="Nitroreductase" evidence="5">
    <location>
        <begin position="16"/>
        <end position="175"/>
    </location>
</feature>